<dbReference type="SUPFAM" id="SSF51703">
    <property type="entry name" value="Cobalamin (vitamin B12)-dependent enzymes"/>
    <property type="match status" value="1"/>
</dbReference>
<dbReference type="InterPro" id="IPR016176">
    <property type="entry name" value="Cbl-dep_enz_cat"/>
</dbReference>
<accession>A0A2W2CC72</accession>
<reference evidence="3" key="1">
    <citation type="submission" date="2018-06" db="EMBL/GenBank/DDBJ databases">
        <title>Aestuariibacter litoralis strain KCTC 52945T.</title>
        <authorList>
            <person name="Li X."/>
            <person name="Salam N."/>
            <person name="Li J.-L."/>
            <person name="Chen Y.-M."/>
            <person name="Yang Z.-W."/>
            <person name="Zhang L.-Y."/>
            <person name="Han M.-X."/>
            <person name="Xiao M."/>
            <person name="Li W.-J."/>
        </authorList>
    </citation>
    <scope>NUCLEOTIDE SEQUENCE [LARGE SCALE GENOMIC DNA]</scope>
    <source>
        <strain evidence="3">KCTC 52945</strain>
    </source>
</reference>
<dbReference type="PANTHER" id="PTHR48101">
    <property type="entry name" value="METHYLMALONYL-COA MUTASE, MITOCHONDRIAL-RELATED"/>
    <property type="match status" value="1"/>
</dbReference>
<dbReference type="Gene3D" id="3.20.20.240">
    <property type="entry name" value="Methylmalonyl-CoA mutase"/>
    <property type="match status" value="1"/>
</dbReference>
<sequence length="398" mass="42587">MGDLKLAADFPAVNRAEWMKRVEAVLKGAGFEEKLVRTSPDGIRLEPIYGQLAAPRAARAAQVPWTLFQRADHPDAVRANEQALDDLANGATGLVLVTQDAATARGHGLDPARLARVLQGVHLHAVALRVEGSGSMALAELIAKEPIDPERLNVSFALTSPADAAELARRGYTGPYMEADGRSWHEQGATDAQELGATLATAVATLRALENLNDAHLVRSTGITLAANQDMFATLAKFRAIRLLWRRVLQAAGLPDAPLRLHAETSWRMMAVKDPHTNILRATAAVFGAGLGGADSITVLPFSLAQGLPNAFARRVARNVQNVLAEESNLWRVADPALGAGYIETYTQGLAQAAWKVFQAAEAGDWPVPDPDSKASLPIIGTTAYPLKQEYAPETEAL</sequence>
<keyword evidence="3" id="KW-1185">Reference proteome</keyword>
<dbReference type="RefSeq" id="WP_111196531.1">
    <property type="nucleotide sequence ID" value="NZ_QKVK01000002.1"/>
</dbReference>
<dbReference type="PANTHER" id="PTHR48101:SF4">
    <property type="entry name" value="METHYLMALONYL-COA MUTASE, MITOCHONDRIAL"/>
    <property type="match status" value="1"/>
</dbReference>
<evidence type="ECO:0000313" key="2">
    <source>
        <dbReference type="EMBL" id="PZF77783.1"/>
    </source>
</evidence>
<feature type="domain" description="Methylmalonyl-CoA mutase alpha/beta chain catalytic" evidence="1">
    <location>
        <begin position="180"/>
        <end position="362"/>
    </location>
</feature>
<protein>
    <recommendedName>
        <fullName evidence="1">Methylmalonyl-CoA mutase alpha/beta chain catalytic domain-containing protein</fullName>
    </recommendedName>
</protein>
<evidence type="ECO:0000313" key="3">
    <source>
        <dbReference type="Proteomes" id="UP000248795"/>
    </source>
</evidence>
<dbReference type="Proteomes" id="UP000248795">
    <property type="component" value="Unassembled WGS sequence"/>
</dbReference>
<comment type="caution">
    <text evidence="2">The sequence shown here is derived from an EMBL/GenBank/DDBJ whole genome shotgun (WGS) entry which is preliminary data.</text>
</comment>
<dbReference type="InterPro" id="IPR006099">
    <property type="entry name" value="MeMalonylCoA_mutase_a/b_cat"/>
</dbReference>
<dbReference type="Pfam" id="PF01642">
    <property type="entry name" value="MM_CoA_mutase"/>
    <property type="match status" value="1"/>
</dbReference>
<dbReference type="EMBL" id="QKVK01000002">
    <property type="protein sequence ID" value="PZF77783.1"/>
    <property type="molecule type" value="Genomic_DNA"/>
</dbReference>
<proteinExistence type="predicted"/>
<name>A0A2W2CC72_9HYPH</name>
<organism evidence="2 3">
    <name type="scientific">Aestuariivirga litoralis</name>
    <dbReference type="NCBI Taxonomy" id="2650924"/>
    <lineage>
        <taxon>Bacteria</taxon>
        <taxon>Pseudomonadati</taxon>
        <taxon>Pseudomonadota</taxon>
        <taxon>Alphaproteobacteria</taxon>
        <taxon>Hyphomicrobiales</taxon>
        <taxon>Aestuariivirgaceae</taxon>
        <taxon>Aestuariivirga</taxon>
    </lineage>
</organism>
<dbReference type="AlphaFoldDB" id="A0A2W2CC72"/>
<gene>
    <name evidence="2" type="ORF">DK847_04965</name>
</gene>
<dbReference type="GO" id="GO:0016866">
    <property type="term" value="F:intramolecular transferase activity"/>
    <property type="evidence" value="ECO:0007669"/>
    <property type="project" value="InterPro"/>
</dbReference>
<evidence type="ECO:0000259" key="1">
    <source>
        <dbReference type="Pfam" id="PF01642"/>
    </source>
</evidence>
<dbReference type="GO" id="GO:0031419">
    <property type="term" value="F:cobalamin binding"/>
    <property type="evidence" value="ECO:0007669"/>
    <property type="project" value="InterPro"/>
</dbReference>